<comment type="caution">
    <text evidence="1">The sequence shown here is derived from an EMBL/GenBank/DDBJ whole genome shotgun (WGS) entry which is preliminary data.</text>
</comment>
<name>A0A6L5Z1J0_9RHOB</name>
<dbReference type="Proteomes" id="UP000474957">
    <property type="component" value="Unassembled WGS sequence"/>
</dbReference>
<protein>
    <submittedName>
        <fullName evidence="1">Uncharacterized protein</fullName>
    </submittedName>
</protein>
<sequence>MARNPDFTRAQVERAVTGMLNAFEAKGIKVAGAEFNPKTGTVRILRDEGGPVAGETRIDVTPPFRKWD</sequence>
<evidence type="ECO:0000313" key="2">
    <source>
        <dbReference type="Proteomes" id="UP000474957"/>
    </source>
</evidence>
<dbReference type="AlphaFoldDB" id="A0A6L5Z1J0"/>
<organism evidence="1 2">
    <name type="scientific">Halovulum marinum</name>
    <dbReference type="NCBI Taxonomy" id="2662447"/>
    <lineage>
        <taxon>Bacteria</taxon>
        <taxon>Pseudomonadati</taxon>
        <taxon>Pseudomonadota</taxon>
        <taxon>Alphaproteobacteria</taxon>
        <taxon>Rhodobacterales</taxon>
        <taxon>Paracoccaceae</taxon>
        <taxon>Halovulum</taxon>
    </lineage>
</organism>
<gene>
    <name evidence="1" type="ORF">GE300_09605</name>
</gene>
<keyword evidence="2" id="KW-1185">Reference proteome</keyword>
<dbReference type="RefSeq" id="WP_154446357.1">
    <property type="nucleotide sequence ID" value="NZ_WIND01000006.1"/>
</dbReference>
<proteinExistence type="predicted"/>
<reference evidence="1 2" key="1">
    <citation type="submission" date="2019-10" db="EMBL/GenBank/DDBJ databases">
        <title>Cognatihalovulum marinum gen. nov. sp. nov., a new member of the family Rhodobacteraceae isolated from deep seawater of the Northwest Indian Ocean.</title>
        <authorList>
            <person name="Ruan C."/>
            <person name="Wang J."/>
            <person name="Zheng X."/>
            <person name="Song L."/>
            <person name="Zhu Y."/>
            <person name="Huang Y."/>
            <person name="Lu Z."/>
            <person name="Du W."/>
            <person name="Huang L."/>
            <person name="Dai X."/>
        </authorList>
    </citation>
    <scope>NUCLEOTIDE SEQUENCE [LARGE SCALE GENOMIC DNA]</scope>
    <source>
        <strain evidence="1 2">2CG4</strain>
    </source>
</reference>
<evidence type="ECO:0000313" key="1">
    <source>
        <dbReference type="EMBL" id="MSU89864.1"/>
    </source>
</evidence>
<accession>A0A6L5Z1J0</accession>
<dbReference type="EMBL" id="WIND01000006">
    <property type="protein sequence ID" value="MSU89864.1"/>
    <property type="molecule type" value="Genomic_DNA"/>
</dbReference>